<keyword evidence="2" id="KW-0472">Membrane</keyword>
<proteinExistence type="predicted"/>
<dbReference type="AlphaFoldDB" id="A0A8B3RYE3"/>
<comment type="caution">
    <text evidence="3">The sequence shown here is derived from an EMBL/GenBank/DDBJ whole genome shotgun (WGS) entry which is preliminary data.</text>
</comment>
<gene>
    <name evidence="3" type="ORF">AEth_01956</name>
</gene>
<sequence length="88" mass="9559">MEKGTSIWKLCMIFGIAAVALAGFISAISAHRKMRMIGMAMKAATQGLQTIGVMLTSHLTKQKASGKSEMLSKTSRTHKRNSVPIFFS</sequence>
<accession>A0A8B3RYE3</accession>
<keyword evidence="2" id="KW-1133">Transmembrane helix</keyword>
<evidence type="ECO:0000256" key="1">
    <source>
        <dbReference type="SAM" id="MobiDB-lite"/>
    </source>
</evidence>
<organism evidence="3 4">
    <name type="scientific">Candidatus Argoarchaeum ethanivorans</name>
    <dbReference type="NCBI Taxonomy" id="2608793"/>
    <lineage>
        <taxon>Archaea</taxon>
        <taxon>Methanobacteriati</taxon>
        <taxon>Methanobacteriota</taxon>
        <taxon>Stenosarchaea group</taxon>
        <taxon>Methanomicrobia</taxon>
        <taxon>Methanosarcinales</taxon>
        <taxon>Methanosarcinales incertae sedis</taxon>
        <taxon>GOM Arc I cluster</taxon>
        <taxon>Candidatus Argoarchaeum</taxon>
    </lineage>
</organism>
<name>A0A8B3RYE3_9EURY</name>
<keyword evidence="2" id="KW-0812">Transmembrane</keyword>
<dbReference type="EMBL" id="RPGO01000040">
    <property type="protein sequence ID" value="RZB28696.1"/>
    <property type="molecule type" value="Genomic_DNA"/>
</dbReference>
<dbReference type="Proteomes" id="UP000291831">
    <property type="component" value="Unassembled WGS sequence"/>
</dbReference>
<evidence type="ECO:0000313" key="4">
    <source>
        <dbReference type="Proteomes" id="UP000291831"/>
    </source>
</evidence>
<evidence type="ECO:0000256" key="2">
    <source>
        <dbReference type="SAM" id="Phobius"/>
    </source>
</evidence>
<feature type="region of interest" description="Disordered" evidence="1">
    <location>
        <begin position="66"/>
        <end position="88"/>
    </location>
</feature>
<feature type="transmembrane region" description="Helical" evidence="2">
    <location>
        <begin position="6"/>
        <end position="30"/>
    </location>
</feature>
<evidence type="ECO:0000313" key="3">
    <source>
        <dbReference type="EMBL" id="RZB28696.1"/>
    </source>
</evidence>
<reference evidence="4" key="1">
    <citation type="submission" date="2019-01" db="EMBL/GenBank/DDBJ databases">
        <title>Anaerobic oxidation of ethane by archaea from a marine hydrocarbon seep.</title>
        <authorList>
            <person name="Musat F."/>
        </authorList>
    </citation>
    <scope>NUCLEOTIDE SEQUENCE [LARGE SCALE GENOMIC DNA]</scope>
</reference>
<protein>
    <submittedName>
        <fullName evidence="3">Uncharacterized protein</fullName>
    </submittedName>
</protein>